<reference evidence="3 4" key="1">
    <citation type="journal article" date="2012" name="J. Bacteriol.">
        <title>Draft genome sequence of Streptomyces globisporus C-1027, which produces an antitumor antibiotic consisting of a nine-membered enediyne with a chromoprotein.</title>
        <authorList>
            <person name="Wang L."/>
            <person name="Wang S."/>
            <person name="He Q."/>
            <person name="Yu T."/>
            <person name="Li Q."/>
            <person name="Hong B."/>
        </authorList>
    </citation>
    <scope>NUCLEOTIDE SEQUENCE [LARGE SCALE GENOMIC DNA]</scope>
    <source>
        <strain evidence="3 4">C-1027</strain>
    </source>
</reference>
<feature type="compositionally biased region" description="Pro residues" evidence="1">
    <location>
        <begin position="155"/>
        <end position="170"/>
    </location>
</feature>
<accession>A0A0U2T6R0</accession>
<feature type="region of interest" description="Disordered" evidence="1">
    <location>
        <begin position="151"/>
        <end position="225"/>
    </location>
</feature>
<keyword evidence="2" id="KW-0732">Signal</keyword>
<name>A0A0U2T6R0_STRGL</name>
<sequence>MTPYRGRPRVRCVVAALLLAVLTLVGGTATANGAAPAALATRSLPPAVAVATAPPPAAPQIHRTAHRVGYDSAPASRHRTCFGGALDSRHQAGHDVRHQAGHGIAHDVRHQAGHGTEHDVRHLVAQATHEQPTAAADPAQAPRAGTGRAYLLLHAPPPPHDALTPAPPGTAEPRGGVQYVAADSFDAPGSRRGALPGVRGPPGRTTGPTTGHPPSCSAVPASRPR</sequence>
<dbReference type="AlphaFoldDB" id="A0A0U2T6R0"/>
<proteinExistence type="predicted"/>
<protein>
    <submittedName>
        <fullName evidence="3">Uncharacterized protein</fullName>
    </submittedName>
</protein>
<dbReference type="Proteomes" id="UP000064183">
    <property type="component" value="Chromosome"/>
</dbReference>
<dbReference type="KEGG" id="sgb:WQO_29740"/>
<feature type="signal peptide" evidence="2">
    <location>
        <begin position="1"/>
        <end position="31"/>
    </location>
</feature>
<evidence type="ECO:0000256" key="1">
    <source>
        <dbReference type="SAM" id="MobiDB-lite"/>
    </source>
</evidence>
<gene>
    <name evidence="3" type="ORF">WQO_29740</name>
</gene>
<evidence type="ECO:0000313" key="3">
    <source>
        <dbReference type="EMBL" id="ALU97152.1"/>
    </source>
</evidence>
<evidence type="ECO:0000313" key="4">
    <source>
        <dbReference type="Proteomes" id="UP000064183"/>
    </source>
</evidence>
<evidence type="ECO:0000256" key="2">
    <source>
        <dbReference type="SAM" id="SignalP"/>
    </source>
</evidence>
<dbReference type="STRING" id="1172567.WQO_29740"/>
<organism evidence="3 4">
    <name type="scientific">Streptomyces globisporus C-1027</name>
    <dbReference type="NCBI Taxonomy" id="1172567"/>
    <lineage>
        <taxon>Bacteria</taxon>
        <taxon>Bacillati</taxon>
        <taxon>Actinomycetota</taxon>
        <taxon>Actinomycetes</taxon>
        <taxon>Kitasatosporales</taxon>
        <taxon>Streptomycetaceae</taxon>
        <taxon>Streptomyces</taxon>
    </lineage>
</organism>
<feature type="chain" id="PRO_5006832334" evidence="2">
    <location>
        <begin position="32"/>
        <end position="225"/>
    </location>
</feature>
<dbReference type="EMBL" id="CP013738">
    <property type="protein sequence ID" value="ALU97152.1"/>
    <property type="molecule type" value="Genomic_DNA"/>
</dbReference>
<feature type="compositionally biased region" description="Low complexity" evidence="1">
    <location>
        <begin position="196"/>
        <end position="214"/>
    </location>
</feature>